<gene>
    <name evidence="1" type="ORF">SAMN05660443_1798</name>
</gene>
<dbReference type="RefSeq" id="WP_091962270.1">
    <property type="nucleotide sequence ID" value="NZ_FOLH01000003.1"/>
</dbReference>
<evidence type="ECO:0000313" key="1">
    <source>
        <dbReference type="EMBL" id="SFC18832.1"/>
    </source>
</evidence>
<evidence type="ECO:0000313" key="2">
    <source>
        <dbReference type="Proteomes" id="UP000199058"/>
    </source>
</evidence>
<dbReference type="NCBIfam" id="TIGR03347">
    <property type="entry name" value="VI_chp_1"/>
    <property type="match status" value="1"/>
</dbReference>
<dbReference type="InterPro" id="IPR010732">
    <property type="entry name" value="T6SS_TssG-like"/>
</dbReference>
<dbReference type="OrthoDB" id="1523296at2"/>
<reference evidence="1 2" key="1">
    <citation type="submission" date="2016-10" db="EMBL/GenBank/DDBJ databases">
        <authorList>
            <person name="de Groot N.N."/>
        </authorList>
    </citation>
    <scope>NUCLEOTIDE SEQUENCE [LARGE SCALE GENOMIC DNA]</scope>
    <source>
        <strain evidence="1 2">DSM 18438</strain>
    </source>
</reference>
<dbReference type="STRING" id="1122252.SAMN05660443_1798"/>
<name>A0A1I1H5I8_9GAMM</name>
<proteinExistence type="predicted"/>
<dbReference type="Pfam" id="PF06996">
    <property type="entry name" value="T6SS_TssG"/>
    <property type="match status" value="1"/>
</dbReference>
<dbReference type="EMBL" id="FOLH01000003">
    <property type="protein sequence ID" value="SFC18832.1"/>
    <property type="molecule type" value="Genomic_DNA"/>
</dbReference>
<accession>A0A1I1H5I8</accession>
<dbReference type="PANTHER" id="PTHR35564">
    <property type="match status" value="1"/>
</dbReference>
<dbReference type="PANTHER" id="PTHR35564:SF3">
    <property type="entry name" value="TYPE VI SECRETION SYSTEM BASEPLATE SUBUNIT TSSG"/>
    <property type="match status" value="1"/>
</dbReference>
<sequence length="321" mass="36596">MASEAGTTAAQISREAQRYSLLQLVRWIKASYPEHQLRLQASLKRGLAYLEVEKAWLEESTWYIEVNWPGLYGGSSPLPAYITEQLLAVAEEPSQPARALLDLLNQRLYELLLTCLNKGYPAIRHLEWQDKRWFNQVFSLLGLQAHQMENLPEPAWLLANFQLLTCKQRSASGLNRLLEAYLPSCPLEVEQCSPRRVQVDTASHTRLGQANAELGTSAWMGHRINDRTGRLRLHLGPVSHSYYCEFINNKQQWKCLQTLIQVYLQTPVECRLVFHLEAPASHQDLGLGQNNWGHLGKNTWVMTQTTGTASQRLEAELPLIN</sequence>
<organism evidence="1 2">
    <name type="scientific">Marinospirillum celere</name>
    <dbReference type="NCBI Taxonomy" id="1122252"/>
    <lineage>
        <taxon>Bacteria</taxon>
        <taxon>Pseudomonadati</taxon>
        <taxon>Pseudomonadota</taxon>
        <taxon>Gammaproteobacteria</taxon>
        <taxon>Oceanospirillales</taxon>
        <taxon>Oceanospirillaceae</taxon>
        <taxon>Marinospirillum</taxon>
    </lineage>
</organism>
<dbReference type="Proteomes" id="UP000199058">
    <property type="component" value="Unassembled WGS sequence"/>
</dbReference>
<keyword evidence="2" id="KW-1185">Reference proteome</keyword>
<protein>
    <submittedName>
        <fullName evidence="1">Type VI secretion system protein ImpH</fullName>
    </submittedName>
</protein>
<dbReference type="AlphaFoldDB" id="A0A1I1H5I8"/>